<dbReference type="Pfam" id="PF06241">
    <property type="entry name" value="Castor_Poll_mid"/>
    <property type="match status" value="1"/>
</dbReference>
<evidence type="ECO:0000259" key="8">
    <source>
        <dbReference type="Pfam" id="PF06241"/>
    </source>
</evidence>
<feature type="transmembrane region" description="Helical" evidence="7">
    <location>
        <begin position="81"/>
        <end position="101"/>
    </location>
</feature>
<evidence type="ECO:0000256" key="1">
    <source>
        <dbReference type="ARBA" id="ARBA00004127"/>
    </source>
</evidence>
<evidence type="ECO:0000256" key="6">
    <source>
        <dbReference type="ARBA" id="ARBA00023136"/>
    </source>
</evidence>
<proteinExistence type="predicted"/>
<dbReference type="InterPro" id="IPR010420">
    <property type="entry name" value="CASTOR/POLLUX/SYM8_dom"/>
</dbReference>
<evidence type="ECO:0000313" key="10">
    <source>
        <dbReference type="Proteomes" id="UP000287823"/>
    </source>
</evidence>
<comment type="subcellular location">
    <subcellularLocation>
        <location evidence="1">Endomembrane system</location>
        <topology evidence="1">Multi-pass membrane protein</topology>
    </subcellularLocation>
</comment>
<evidence type="ECO:0000256" key="3">
    <source>
        <dbReference type="ARBA" id="ARBA00022692"/>
    </source>
</evidence>
<dbReference type="EMBL" id="PIPO01000005">
    <property type="protein sequence ID" value="RUO31176.1"/>
    <property type="molecule type" value="Genomic_DNA"/>
</dbReference>
<gene>
    <name evidence="9" type="ORF">CWE14_11820</name>
</gene>
<reference evidence="9 10" key="1">
    <citation type="journal article" date="2011" name="Front. Microbiol.">
        <title>Genomic signatures of strain selection and enhancement in Bacillus atrophaeus var. globigii, a historical biowarfare simulant.</title>
        <authorList>
            <person name="Gibbons H.S."/>
            <person name="Broomall S.M."/>
            <person name="McNew L.A."/>
            <person name="Daligault H."/>
            <person name="Chapman C."/>
            <person name="Bruce D."/>
            <person name="Karavis M."/>
            <person name="Krepps M."/>
            <person name="McGregor P.A."/>
            <person name="Hong C."/>
            <person name="Park K.H."/>
            <person name="Akmal A."/>
            <person name="Feldman A."/>
            <person name="Lin J.S."/>
            <person name="Chang W.E."/>
            <person name="Higgs B.W."/>
            <person name="Demirev P."/>
            <person name="Lindquist J."/>
            <person name="Liem A."/>
            <person name="Fochler E."/>
            <person name="Read T.D."/>
            <person name="Tapia R."/>
            <person name="Johnson S."/>
            <person name="Bishop-Lilly K.A."/>
            <person name="Detter C."/>
            <person name="Han C."/>
            <person name="Sozhamannan S."/>
            <person name="Rosenzweig C.N."/>
            <person name="Skowronski E.W."/>
        </authorList>
    </citation>
    <scope>NUCLEOTIDE SEQUENCE [LARGE SCALE GENOMIC DNA]</scope>
    <source>
        <strain evidence="9 10">Y4G10-17</strain>
    </source>
</reference>
<evidence type="ECO:0000256" key="5">
    <source>
        <dbReference type="ARBA" id="ARBA00023065"/>
    </source>
</evidence>
<dbReference type="GO" id="GO:0012505">
    <property type="term" value="C:endomembrane system"/>
    <property type="evidence" value="ECO:0007669"/>
    <property type="project" value="UniProtKB-SubCell"/>
</dbReference>
<dbReference type="GO" id="GO:0006811">
    <property type="term" value="P:monoatomic ion transport"/>
    <property type="evidence" value="ECO:0007669"/>
    <property type="project" value="UniProtKB-KW"/>
</dbReference>
<dbReference type="PANTHER" id="PTHR31563:SF10">
    <property type="entry name" value="ION CHANNEL POLLUX-RELATED"/>
    <property type="match status" value="1"/>
</dbReference>
<dbReference type="AlphaFoldDB" id="A0A432WE80"/>
<name>A0A432WE80_9GAMM</name>
<accession>A0A432WE80</accession>
<dbReference type="RefSeq" id="WP_126799555.1">
    <property type="nucleotide sequence ID" value="NZ_PIPO01000005.1"/>
</dbReference>
<keyword evidence="2" id="KW-0813">Transport</keyword>
<dbReference type="Proteomes" id="UP000287823">
    <property type="component" value="Unassembled WGS sequence"/>
</dbReference>
<comment type="caution">
    <text evidence="9">The sequence shown here is derived from an EMBL/GenBank/DDBJ whole genome shotgun (WGS) entry which is preliminary data.</text>
</comment>
<sequence length="633" mass="69877">MFHLKLIDHLKFYLERQLAKGAFYQLLVAWMLVVLVSVTGGVLVTALHGPQEVYAENIWWAFLRLTDPGYLGDDQGVMRRVISTILTVLGYVLFMGTLVAIMTQWLSAKMRTLEQGLTPVSLRRHIAVLGWTSRTIPILLDVLGRGALLDERDKRTQTRITVLAEDITEGATAQFYSNAELSRQRRQVILRSGSMLNPEHLHRVAAANARVVIIPSPAVTPAELLSADAEAIKVLLYLSAQRPPEQLPLAIVELQSAEKIALARHSYRGPLQLVASDIAIARAFSQSVLQPGVSDILDNLLVDAYGCQFYTSPATALQGQPWRTVSQHYKAAIPCGLIRREEGRSFPVLAPAHDLVIGRDDSLVLLAKAERDIVLLPPDEALEPQLPAPDWSDYPPAKAQRSVLLLGWNGRVPRFVEHIAQATSEQLSLTSISTMPATERAQQLESLVLDCQLIEADYTRPSVLSKQSLSTYDSIVVFASDRLESGEEADARSIVANQLLDLLLDDEQQRPQVVVELTDPNNAVYVSANKYKLRSEVVQSSAIISHLLAQLAVYPELRAVYDTLLSPKGVGLQVRPVPHKWLGQHYFRTLQQAVAAEGAVLLGVKHAKERAQLNLAPGFSVDCTEQTKLVVMG</sequence>
<keyword evidence="10" id="KW-1185">Reference proteome</keyword>
<evidence type="ECO:0000256" key="2">
    <source>
        <dbReference type="ARBA" id="ARBA00022448"/>
    </source>
</evidence>
<evidence type="ECO:0000313" key="9">
    <source>
        <dbReference type="EMBL" id="RUO31176.1"/>
    </source>
</evidence>
<evidence type="ECO:0000256" key="7">
    <source>
        <dbReference type="SAM" id="Phobius"/>
    </source>
</evidence>
<dbReference type="PANTHER" id="PTHR31563">
    <property type="entry name" value="ION CHANNEL POLLUX-RELATED"/>
    <property type="match status" value="1"/>
</dbReference>
<feature type="domain" description="CASTOR/POLLUX/SYM8 ion channel conserved" evidence="8">
    <location>
        <begin position="280"/>
        <end position="371"/>
    </location>
</feature>
<dbReference type="InterPro" id="IPR044849">
    <property type="entry name" value="CASTOR/POLLUX/SYM8-like"/>
</dbReference>
<organism evidence="9 10">
    <name type="scientific">Aliidiomarina soli</name>
    <dbReference type="NCBI Taxonomy" id="1928574"/>
    <lineage>
        <taxon>Bacteria</taxon>
        <taxon>Pseudomonadati</taxon>
        <taxon>Pseudomonadota</taxon>
        <taxon>Gammaproteobacteria</taxon>
        <taxon>Alteromonadales</taxon>
        <taxon>Idiomarinaceae</taxon>
        <taxon>Aliidiomarina</taxon>
    </lineage>
</organism>
<feature type="transmembrane region" description="Helical" evidence="7">
    <location>
        <begin position="21"/>
        <end position="47"/>
    </location>
</feature>
<dbReference type="Gene3D" id="3.40.50.720">
    <property type="entry name" value="NAD(P)-binding Rossmann-like Domain"/>
    <property type="match status" value="2"/>
</dbReference>
<keyword evidence="3 7" id="KW-0812">Transmembrane</keyword>
<keyword evidence="4 7" id="KW-1133">Transmembrane helix</keyword>
<keyword evidence="5" id="KW-0406">Ion transport</keyword>
<protein>
    <recommendedName>
        <fullName evidence="8">CASTOR/POLLUX/SYM8 ion channel conserved domain-containing protein</fullName>
    </recommendedName>
</protein>
<evidence type="ECO:0000256" key="4">
    <source>
        <dbReference type="ARBA" id="ARBA00022989"/>
    </source>
</evidence>
<keyword evidence="6 7" id="KW-0472">Membrane</keyword>